<dbReference type="EMBL" id="JAKOGI010005849">
    <property type="protein sequence ID" value="KAJ8419240.1"/>
    <property type="molecule type" value="Genomic_DNA"/>
</dbReference>
<evidence type="ECO:0000313" key="2">
    <source>
        <dbReference type="EMBL" id="KAJ8419240.1"/>
    </source>
</evidence>
<dbReference type="AlphaFoldDB" id="A0A9Q1JIA9"/>
<dbReference type="Proteomes" id="UP001153076">
    <property type="component" value="Unassembled WGS sequence"/>
</dbReference>
<reference evidence="2" key="1">
    <citation type="submission" date="2022-04" db="EMBL/GenBank/DDBJ databases">
        <title>Carnegiea gigantea Genome sequencing and assembly v2.</title>
        <authorList>
            <person name="Copetti D."/>
            <person name="Sanderson M.J."/>
            <person name="Burquez A."/>
            <person name="Wojciechowski M.F."/>
        </authorList>
    </citation>
    <scope>NUCLEOTIDE SEQUENCE</scope>
    <source>
        <strain evidence="2">SGP5-SGP5p</strain>
        <tissue evidence="2">Aerial part</tissue>
    </source>
</reference>
<feature type="compositionally biased region" description="Basic residues" evidence="1">
    <location>
        <begin position="1"/>
        <end position="13"/>
    </location>
</feature>
<evidence type="ECO:0000313" key="3">
    <source>
        <dbReference type="Proteomes" id="UP001153076"/>
    </source>
</evidence>
<evidence type="ECO:0000256" key="1">
    <source>
        <dbReference type="SAM" id="MobiDB-lite"/>
    </source>
</evidence>
<sequence>MARGHRGRRRHSQNTRLYLNSNSSAEVLPEASVAPPSMPDQIAETETAEPLLEATSKVTLPSTCASLVDPEEGTDLRTDQTRDQVDVNIFLHLNKVGLIGMFETKVKKKNVEKVAAKVFPGWRWIYNFHLDPRGRIWVAWNPKSYQIKPMHELRSIGAYYSVWSRIDRALTNVYWSDVFNFTQVRYDTNSLSNHTPLLIQFPQSPKAKTKFQYCDIWAKYENFHTIITAALPNPSSTLNLL</sequence>
<name>A0A9Q1JIA9_9CARY</name>
<organism evidence="2 3">
    <name type="scientific">Carnegiea gigantea</name>
    <dbReference type="NCBI Taxonomy" id="171969"/>
    <lineage>
        <taxon>Eukaryota</taxon>
        <taxon>Viridiplantae</taxon>
        <taxon>Streptophyta</taxon>
        <taxon>Embryophyta</taxon>
        <taxon>Tracheophyta</taxon>
        <taxon>Spermatophyta</taxon>
        <taxon>Magnoliopsida</taxon>
        <taxon>eudicotyledons</taxon>
        <taxon>Gunneridae</taxon>
        <taxon>Pentapetalae</taxon>
        <taxon>Caryophyllales</taxon>
        <taxon>Cactineae</taxon>
        <taxon>Cactaceae</taxon>
        <taxon>Cactoideae</taxon>
        <taxon>Echinocereeae</taxon>
        <taxon>Carnegiea</taxon>
    </lineage>
</organism>
<keyword evidence="3" id="KW-1185">Reference proteome</keyword>
<protein>
    <submittedName>
        <fullName evidence="2">Uncharacterized protein</fullName>
    </submittedName>
</protein>
<gene>
    <name evidence="2" type="ORF">Cgig2_034176</name>
</gene>
<comment type="caution">
    <text evidence="2">The sequence shown here is derived from an EMBL/GenBank/DDBJ whole genome shotgun (WGS) entry which is preliminary data.</text>
</comment>
<dbReference type="OrthoDB" id="1742140at2759"/>
<proteinExistence type="predicted"/>
<feature type="region of interest" description="Disordered" evidence="1">
    <location>
        <begin position="1"/>
        <end position="22"/>
    </location>
</feature>
<accession>A0A9Q1JIA9</accession>